<organism evidence="1 2">
    <name type="scientific">Paenibacillus mangrovi</name>
    <dbReference type="NCBI Taxonomy" id="2931978"/>
    <lineage>
        <taxon>Bacteria</taxon>
        <taxon>Bacillati</taxon>
        <taxon>Bacillota</taxon>
        <taxon>Bacilli</taxon>
        <taxon>Bacillales</taxon>
        <taxon>Paenibacillaceae</taxon>
        <taxon>Paenibacillus</taxon>
    </lineage>
</organism>
<dbReference type="RefSeq" id="WP_244731206.1">
    <property type="nucleotide sequence ID" value="NZ_JALIRP010000022.1"/>
</dbReference>
<dbReference type="Proteomes" id="UP001139347">
    <property type="component" value="Unassembled WGS sequence"/>
</dbReference>
<protein>
    <submittedName>
        <fullName evidence="1">Uncharacterized protein</fullName>
    </submittedName>
</protein>
<name>A0A9X2B563_9BACL</name>
<dbReference type="AlphaFoldDB" id="A0A9X2B563"/>
<evidence type="ECO:0000313" key="1">
    <source>
        <dbReference type="EMBL" id="MCJ8015256.1"/>
    </source>
</evidence>
<reference evidence="1" key="1">
    <citation type="submission" date="2022-04" db="EMBL/GenBank/DDBJ databases">
        <title>Paenibacillus mangrovi sp. nov., a novel endophytic bacterium isolated from bark of Kandelia candel.</title>
        <authorList>
            <person name="Tuo L."/>
        </authorList>
    </citation>
    <scope>NUCLEOTIDE SEQUENCE</scope>
    <source>
        <strain evidence="1">KQZ6P-2</strain>
    </source>
</reference>
<keyword evidence="2" id="KW-1185">Reference proteome</keyword>
<sequence length="51" mass="5657">MEASITMEESQAIIDDEKTVIVDGIGIATSIGELDMKRFIEVALNLPSFWK</sequence>
<evidence type="ECO:0000313" key="2">
    <source>
        <dbReference type="Proteomes" id="UP001139347"/>
    </source>
</evidence>
<gene>
    <name evidence="1" type="ORF">MUG84_26670</name>
</gene>
<comment type="caution">
    <text evidence="1">The sequence shown here is derived from an EMBL/GenBank/DDBJ whole genome shotgun (WGS) entry which is preliminary data.</text>
</comment>
<dbReference type="EMBL" id="JALIRP010000022">
    <property type="protein sequence ID" value="MCJ8015256.1"/>
    <property type="molecule type" value="Genomic_DNA"/>
</dbReference>
<accession>A0A9X2B563</accession>
<proteinExistence type="predicted"/>